<name>R7V9B6_CAPTE</name>
<comment type="catalytic activity">
    <reaction evidence="15">
        <text>eicosanoyl-CoA + oxidized [electron-transfer flavoprotein] + H(+) = (2E)-eicosenoyl-CoA + reduced [electron-transfer flavoprotein]</text>
        <dbReference type="Rhea" id="RHEA:47236"/>
        <dbReference type="Rhea" id="RHEA-COMP:10685"/>
        <dbReference type="Rhea" id="RHEA-COMP:10686"/>
        <dbReference type="ChEBI" id="CHEBI:15378"/>
        <dbReference type="ChEBI" id="CHEBI:57380"/>
        <dbReference type="ChEBI" id="CHEBI:57692"/>
        <dbReference type="ChEBI" id="CHEBI:58307"/>
        <dbReference type="ChEBI" id="CHEBI:74691"/>
    </reaction>
    <physiologicalReaction direction="left-to-right" evidence="15">
        <dbReference type="Rhea" id="RHEA:47237"/>
    </physiologicalReaction>
</comment>
<keyword evidence="6" id="KW-0999">Mitochondrion inner membrane</keyword>
<evidence type="ECO:0000259" key="20">
    <source>
        <dbReference type="Pfam" id="PF02771"/>
    </source>
</evidence>
<dbReference type="EnsemblMetazoa" id="CapteT96942">
    <property type="protein sequence ID" value="CapteP96942"/>
    <property type="gene ID" value="CapteG96942"/>
</dbReference>
<dbReference type="FunFam" id="1.10.540.10:FF:000001">
    <property type="entry name" value="Very long-chain-specific acyl-CoA dehydrogenase, mitochondrial"/>
    <property type="match status" value="1"/>
</dbReference>
<dbReference type="Gene3D" id="1.10.540.10">
    <property type="entry name" value="Acyl-CoA dehydrogenase/oxidase, N-terminal domain"/>
    <property type="match status" value="1"/>
</dbReference>
<dbReference type="InterPro" id="IPR046373">
    <property type="entry name" value="Acyl-CoA_Oxase/DH_mid-dom_sf"/>
</dbReference>
<evidence type="ECO:0000256" key="7">
    <source>
        <dbReference type="ARBA" id="ARBA00022827"/>
    </source>
</evidence>
<evidence type="ECO:0000256" key="8">
    <source>
        <dbReference type="ARBA" id="ARBA00022946"/>
    </source>
</evidence>
<evidence type="ECO:0000256" key="9">
    <source>
        <dbReference type="ARBA" id="ARBA00022990"/>
    </source>
</evidence>
<dbReference type="FunFam" id="2.40.110.10:FF:000006">
    <property type="entry name" value="very long-chain specific acyl-CoA dehydrogenase, mitochondrial"/>
    <property type="match status" value="1"/>
</dbReference>
<keyword evidence="7 17" id="KW-0274">FAD</keyword>
<dbReference type="PANTHER" id="PTHR43884">
    <property type="entry name" value="ACYL-COA DEHYDROGENASE"/>
    <property type="match status" value="1"/>
</dbReference>
<dbReference type="GO" id="GO:0006631">
    <property type="term" value="P:fatty acid metabolic process"/>
    <property type="evidence" value="ECO:0007669"/>
    <property type="project" value="UniProtKB-ARBA"/>
</dbReference>
<gene>
    <name evidence="22" type="ORF">CAPTEDRAFT_96942</name>
</gene>
<dbReference type="InterPro" id="IPR006089">
    <property type="entry name" value="Acyl-CoA_DH_CS"/>
</dbReference>
<feature type="domain" description="Acyl-CoA dehydrogenase/oxidase N-terminal" evidence="20">
    <location>
        <begin position="14"/>
        <end position="122"/>
    </location>
</feature>
<dbReference type="STRING" id="283909.R7V9B6"/>
<dbReference type="InterPro" id="IPR013786">
    <property type="entry name" value="AcylCoA_DH/ox_N"/>
</dbReference>
<comment type="cofactor">
    <cofactor evidence="1 17">
        <name>FAD</name>
        <dbReference type="ChEBI" id="CHEBI:57692"/>
    </cofactor>
</comment>
<comment type="similarity">
    <text evidence="3 17">Belongs to the acyl-CoA dehydrogenase family.</text>
</comment>
<evidence type="ECO:0000259" key="18">
    <source>
        <dbReference type="Pfam" id="PF00441"/>
    </source>
</evidence>
<evidence type="ECO:0000313" key="22">
    <source>
        <dbReference type="EMBL" id="ELU12325.1"/>
    </source>
</evidence>
<dbReference type="SUPFAM" id="SSF47203">
    <property type="entry name" value="Acyl-CoA dehydrogenase C-terminal domain-like"/>
    <property type="match status" value="1"/>
</dbReference>
<keyword evidence="10 17" id="KW-0560">Oxidoreductase</keyword>
<accession>R7V9B6</accession>
<dbReference type="GO" id="GO:0003995">
    <property type="term" value="F:acyl-CoA dehydrogenase activity"/>
    <property type="evidence" value="ECO:0007669"/>
    <property type="project" value="InterPro"/>
</dbReference>
<proteinExistence type="inferred from homology"/>
<evidence type="ECO:0000256" key="1">
    <source>
        <dbReference type="ARBA" id="ARBA00001974"/>
    </source>
</evidence>
<dbReference type="HOGENOM" id="CLU_018204_11_2_1"/>
<evidence type="ECO:0000256" key="14">
    <source>
        <dbReference type="ARBA" id="ARBA00049038"/>
    </source>
</evidence>
<dbReference type="PROSITE" id="PS00072">
    <property type="entry name" value="ACYL_COA_DH_1"/>
    <property type="match status" value="1"/>
</dbReference>
<dbReference type="Gene3D" id="2.40.110.10">
    <property type="entry name" value="Butyryl-CoA Dehydrogenase, subunit A, domain 2"/>
    <property type="match status" value="1"/>
</dbReference>
<dbReference type="OrthoDB" id="2588832at2759"/>
<dbReference type="Proteomes" id="UP000014760">
    <property type="component" value="Unassembled WGS sequence"/>
</dbReference>
<dbReference type="InterPro" id="IPR049448">
    <property type="entry name" value="ACAD9/ACADV-like_C"/>
</dbReference>
<evidence type="ECO:0000256" key="13">
    <source>
        <dbReference type="ARBA" id="ARBA00047916"/>
    </source>
</evidence>
<dbReference type="Pfam" id="PF02771">
    <property type="entry name" value="Acyl-CoA_dh_N"/>
    <property type="match status" value="1"/>
</dbReference>
<evidence type="ECO:0000259" key="19">
    <source>
        <dbReference type="Pfam" id="PF02770"/>
    </source>
</evidence>
<dbReference type="Gene3D" id="1.20.140.10">
    <property type="entry name" value="Butyryl-CoA Dehydrogenase, subunit A, domain 3"/>
    <property type="match status" value="2"/>
</dbReference>
<dbReference type="AlphaFoldDB" id="R7V9B6"/>
<evidence type="ECO:0000256" key="6">
    <source>
        <dbReference type="ARBA" id="ARBA00022792"/>
    </source>
</evidence>
<evidence type="ECO:0000256" key="5">
    <source>
        <dbReference type="ARBA" id="ARBA00022630"/>
    </source>
</evidence>
<evidence type="ECO:0000256" key="10">
    <source>
        <dbReference type="ARBA" id="ARBA00023002"/>
    </source>
</evidence>
<comment type="catalytic activity">
    <reaction evidence="13">
        <text>oxidized [electron-transfer flavoprotein] + hexadecanoyl-CoA + H(+) = (2E)-hexadecenoyl-CoA + reduced [electron-transfer flavoprotein]</text>
        <dbReference type="Rhea" id="RHEA:43448"/>
        <dbReference type="Rhea" id="RHEA-COMP:10685"/>
        <dbReference type="Rhea" id="RHEA-COMP:10686"/>
        <dbReference type="ChEBI" id="CHEBI:15378"/>
        <dbReference type="ChEBI" id="CHEBI:57379"/>
        <dbReference type="ChEBI" id="CHEBI:57692"/>
        <dbReference type="ChEBI" id="CHEBI:58307"/>
        <dbReference type="ChEBI" id="CHEBI:61526"/>
    </reaction>
    <physiologicalReaction direction="left-to-right" evidence="13">
        <dbReference type="Rhea" id="RHEA:43449"/>
    </physiologicalReaction>
</comment>
<reference evidence="24" key="1">
    <citation type="submission" date="2012-12" db="EMBL/GenBank/DDBJ databases">
        <authorList>
            <person name="Hellsten U."/>
            <person name="Grimwood J."/>
            <person name="Chapman J.A."/>
            <person name="Shapiro H."/>
            <person name="Aerts A."/>
            <person name="Otillar R.P."/>
            <person name="Terry A.Y."/>
            <person name="Boore J.L."/>
            <person name="Simakov O."/>
            <person name="Marletaz F."/>
            <person name="Cho S.-J."/>
            <person name="Edsinger-Gonzales E."/>
            <person name="Havlak P."/>
            <person name="Kuo D.-H."/>
            <person name="Larsson T."/>
            <person name="Lv J."/>
            <person name="Arendt D."/>
            <person name="Savage R."/>
            <person name="Osoegawa K."/>
            <person name="de Jong P."/>
            <person name="Lindberg D.R."/>
            <person name="Seaver E.C."/>
            <person name="Weisblat D.A."/>
            <person name="Putnam N.H."/>
            <person name="Grigoriev I.V."/>
            <person name="Rokhsar D.S."/>
        </authorList>
    </citation>
    <scope>NUCLEOTIDE SEQUENCE</scope>
    <source>
        <strain evidence="24">I ESC-2004</strain>
    </source>
</reference>
<dbReference type="EMBL" id="AMQN01005445">
    <property type="status" value="NOT_ANNOTATED_CDS"/>
    <property type="molecule type" value="Genomic_DNA"/>
</dbReference>
<evidence type="ECO:0000259" key="21">
    <source>
        <dbReference type="Pfam" id="PF21343"/>
    </source>
</evidence>
<dbReference type="InterPro" id="IPR009075">
    <property type="entry name" value="AcylCo_DH/oxidase_C"/>
</dbReference>
<keyword evidence="8" id="KW-0809">Transit peptide</keyword>
<dbReference type="InterPro" id="IPR009100">
    <property type="entry name" value="AcylCoA_DH/oxidase_NM_dom_sf"/>
</dbReference>
<dbReference type="GO" id="GO:0005743">
    <property type="term" value="C:mitochondrial inner membrane"/>
    <property type="evidence" value="ECO:0007669"/>
    <property type="project" value="UniProtKB-SubCell"/>
</dbReference>
<evidence type="ECO:0000256" key="16">
    <source>
        <dbReference type="ARBA" id="ARBA00049224"/>
    </source>
</evidence>
<dbReference type="InterPro" id="IPR037069">
    <property type="entry name" value="AcylCoA_DH/ox_N_sf"/>
</dbReference>
<sequence>MLVFPEALSKEEVEDLNAMVQPVEKFFTEDLDSKSIDANAVIPDEVLDQIKEFGLYGQQIPIEYGGLELNATQYTRMAEVTGLDAAIGVTLAAHQTIGLKGILIAGTEEQKAKYLPRLATGEHTAAFALTEPSSGSDAASIQTKATLSEDGKTFLLNGEKIWITNGGTADIFTVFAKAEVTDEITGKQEEKVTAFIVERSFGGITNGKPEDKLGIRGSNTCQVFFDNTPVPIENVIGDVGGGFKIAMSILNSGRFSMGSTVAGAIKHVLRISADYAIHRTQFKTKLKDFQIIKDKFTFMAAQIYAMESMAYLTAATIDAHQHADCSVEAAIVKVFSSEAGWECASECLQVLGGLGFTKDYPHERYLRDARICQIFEGTNEILRLFIALGGIQHAGKELAQDLTRMKDPLNNLGFMISKAMDRRRRSKKRPVLPYKLIHEVHPDVAPIAEELEIRLLRFQFTIENQLSIYRERIVEEQLILKRISDVAIDLYAMTCVLARASRSLSIGQKNAEHEKLLAHWFCRKALERITKDLHDLNAGPVNNGDFDSDKIADEIFKNGGYACEHPLSRNW</sequence>
<evidence type="ECO:0000256" key="3">
    <source>
        <dbReference type="ARBA" id="ARBA00009347"/>
    </source>
</evidence>
<evidence type="ECO:0000256" key="12">
    <source>
        <dbReference type="ARBA" id="ARBA00023136"/>
    </source>
</evidence>
<comment type="catalytic activity">
    <reaction evidence="14">
        <text>tetradecanoyl-CoA + oxidized [electron-transfer flavoprotein] + H(+) = (2E)-tetradecenoyl-CoA + reduced [electron-transfer flavoprotein]</text>
        <dbReference type="Rhea" id="RHEA:47316"/>
        <dbReference type="Rhea" id="RHEA-COMP:10685"/>
        <dbReference type="Rhea" id="RHEA-COMP:10686"/>
        <dbReference type="ChEBI" id="CHEBI:15378"/>
        <dbReference type="ChEBI" id="CHEBI:57385"/>
        <dbReference type="ChEBI" id="CHEBI:57692"/>
        <dbReference type="ChEBI" id="CHEBI:58307"/>
        <dbReference type="ChEBI" id="CHEBI:61405"/>
    </reaction>
    <physiologicalReaction direction="left-to-right" evidence="14">
        <dbReference type="Rhea" id="RHEA:47317"/>
    </physiologicalReaction>
</comment>
<keyword evidence="4" id="KW-0597">Phosphoprotein</keyword>
<dbReference type="SUPFAM" id="SSF56645">
    <property type="entry name" value="Acyl-CoA dehydrogenase NM domain-like"/>
    <property type="match status" value="1"/>
</dbReference>
<dbReference type="EMBL" id="KB296055">
    <property type="protein sequence ID" value="ELU12325.1"/>
    <property type="molecule type" value="Genomic_DNA"/>
</dbReference>
<dbReference type="OMA" id="CDLANDW"/>
<evidence type="ECO:0000313" key="24">
    <source>
        <dbReference type="Proteomes" id="UP000014760"/>
    </source>
</evidence>
<evidence type="ECO:0000256" key="15">
    <source>
        <dbReference type="ARBA" id="ARBA00049140"/>
    </source>
</evidence>
<dbReference type="Pfam" id="PF00441">
    <property type="entry name" value="Acyl-CoA_dh_1"/>
    <property type="match status" value="1"/>
</dbReference>
<feature type="domain" description="Acyl-CoA oxidase/dehydrogenase middle" evidence="19">
    <location>
        <begin position="126"/>
        <end position="227"/>
    </location>
</feature>
<evidence type="ECO:0000256" key="17">
    <source>
        <dbReference type="RuleBase" id="RU362125"/>
    </source>
</evidence>
<comment type="subcellular location">
    <subcellularLocation>
        <location evidence="2">Mitochondrion inner membrane</location>
        <topology evidence="2">Peripheral membrane protein</topology>
    </subcellularLocation>
</comment>
<evidence type="ECO:0000256" key="4">
    <source>
        <dbReference type="ARBA" id="ARBA00022553"/>
    </source>
</evidence>
<dbReference type="GO" id="GO:0050660">
    <property type="term" value="F:flavin adenine dinucleotide binding"/>
    <property type="evidence" value="ECO:0007669"/>
    <property type="project" value="InterPro"/>
</dbReference>
<keyword evidence="24" id="KW-1185">Reference proteome</keyword>
<keyword evidence="11" id="KW-0496">Mitochondrion</keyword>
<reference evidence="22 24" key="2">
    <citation type="journal article" date="2013" name="Nature">
        <title>Insights into bilaterian evolution from three spiralian genomes.</title>
        <authorList>
            <person name="Simakov O."/>
            <person name="Marletaz F."/>
            <person name="Cho S.J."/>
            <person name="Edsinger-Gonzales E."/>
            <person name="Havlak P."/>
            <person name="Hellsten U."/>
            <person name="Kuo D.H."/>
            <person name="Larsson T."/>
            <person name="Lv J."/>
            <person name="Arendt D."/>
            <person name="Savage R."/>
            <person name="Osoegawa K."/>
            <person name="de Jong P."/>
            <person name="Grimwood J."/>
            <person name="Chapman J.A."/>
            <person name="Shapiro H."/>
            <person name="Aerts A."/>
            <person name="Otillar R.P."/>
            <person name="Terry A.Y."/>
            <person name="Boore J.L."/>
            <person name="Grigoriev I.V."/>
            <person name="Lindberg D.R."/>
            <person name="Seaver E.C."/>
            <person name="Weisblat D.A."/>
            <person name="Putnam N.H."/>
            <person name="Rokhsar D.S."/>
        </authorList>
    </citation>
    <scope>NUCLEOTIDE SEQUENCE</scope>
    <source>
        <strain evidence="22 24">I ESC-2004</strain>
    </source>
</reference>
<evidence type="ECO:0000313" key="23">
    <source>
        <dbReference type="EnsemblMetazoa" id="CapteP96942"/>
    </source>
</evidence>
<protein>
    <submittedName>
        <fullName evidence="22 23">Uncharacterized protein</fullName>
    </submittedName>
</protein>
<dbReference type="Pfam" id="PF02770">
    <property type="entry name" value="Acyl-CoA_dh_M"/>
    <property type="match status" value="1"/>
</dbReference>
<comment type="catalytic activity">
    <reaction evidence="16">
        <text>octadecanoyl-CoA + oxidized [electron-transfer flavoprotein] + H(+) = (2E)-octadecenoyl-CoA + reduced [electron-transfer flavoprotein]</text>
        <dbReference type="Rhea" id="RHEA:47240"/>
        <dbReference type="Rhea" id="RHEA-COMP:10685"/>
        <dbReference type="Rhea" id="RHEA-COMP:10686"/>
        <dbReference type="ChEBI" id="CHEBI:15378"/>
        <dbReference type="ChEBI" id="CHEBI:57394"/>
        <dbReference type="ChEBI" id="CHEBI:57692"/>
        <dbReference type="ChEBI" id="CHEBI:58307"/>
        <dbReference type="ChEBI" id="CHEBI:71412"/>
    </reaction>
    <physiologicalReaction direction="left-to-right" evidence="16">
        <dbReference type="Rhea" id="RHEA:47241"/>
    </physiologicalReaction>
</comment>
<keyword evidence="12" id="KW-0472">Membrane</keyword>
<dbReference type="InterPro" id="IPR006091">
    <property type="entry name" value="Acyl-CoA_Oxase/DH_mid-dom"/>
</dbReference>
<evidence type="ECO:0000256" key="11">
    <source>
        <dbReference type="ARBA" id="ARBA00023128"/>
    </source>
</evidence>
<organism evidence="22">
    <name type="scientific">Capitella teleta</name>
    <name type="common">Polychaete worm</name>
    <dbReference type="NCBI Taxonomy" id="283909"/>
    <lineage>
        <taxon>Eukaryota</taxon>
        <taxon>Metazoa</taxon>
        <taxon>Spiralia</taxon>
        <taxon>Lophotrochozoa</taxon>
        <taxon>Annelida</taxon>
        <taxon>Polychaeta</taxon>
        <taxon>Sedentaria</taxon>
        <taxon>Scolecida</taxon>
        <taxon>Capitellidae</taxon>
        <taxon>Capitella</taxon>
    </lineage>
</organism>
<feature type="domain" description="ACAD9/ACADV-like C-terminal" evidence="21">
    <location>
        <begin position="445"/>
        <end position="561"/>
    </location>
</feature>
<reference evidence="23" key="3">
    <citation type="submission" date="2015-06" db="UniProtKB">
        <authorList>
            <consortium name="EnsemblMetazoa"/>
        </authorList>
    </citation>
    <scope>IDENTIFICATION</scope>
</reference>
<dbReference type="PANTHER" id="PTHR43884:SF9">
    <property type="entry name" value="COMPLEX I ASSEMBLY FACTOR ACAD9, MITOCHONDRIAL"/>
    <property type="match status" value="1"/>
</dbReference>
<dbReference type="PROSITE" id="PS00073">
    <property type="entry name" value="ACYL_COA_DH_2"/>
    <property type="match status" value="1"/>
</dbReference>
<dbReference type="Pfam" id="PF21343">
    <property type="entry name" value="ACAD9-ACADV_C"/>
    <property type="match status" value="1"/>
</dbReference>
<evidence type="ECO:0000256" key="2">
    <source>
        <dbReference type="ARBA" id="ARBA00004637"/>
    </source>
</evidence>
<dbReference type="InterPro" id="IPR036250">
    <property type="entry name" value="AcylCo_DH-like_C"/>
</dbReference>
<keyword evidence="5 17" id="KW-0285">Flavoprotein</keyword>
<feature type="domain" description="Acyl-CoA dehydrogenase/oxidase C-terminal" evidence="18">
    <location>
        <begin position="240"/>
        <end position="387"/>
    </location>
</feature>
<dbReference type="FunFam" id="1.20.140.10:FF:000008">
    <property type="entry name" value="acyl-CoA dehydrogenase family member 9, mitochondrial"/>
    <property type="match status" value="1"/>
</dbReference>
<keyword evidence="9" id="KW-0007">Acetylation</keyword>